<gene>
    <name evidence="1" type="ORF">Tci_055391</name>
</gene>
<accession>A0A6L2NB22</accession>
<dbReference type="EMBL" id="BKCJ010008679">
    <property type="protein sequence ID" value="GEU83413.1"/>
    <property type="molecule type" value="Genomic_DNA"/>
</dbReference>
<organism evidence="1">
    <name type="scientific">Tanacetum cinerariifolium</name>
    <name type="common">Dalmatian daisy</name>
    <name type="synonym">Chrysanthemum cinerariifolium</name>
    <dbReference type="NCBI Taxonomy" id="118510"/>
    <lineage>
        <taxon>Eukaryota</taxon>
        <taxon>Viridiplantae</taxon>
        <taxon>Streptophyta</taxon>
        <taxon>Embryophyta</taxon>
        <taxon>Tracheophyta</taxon>
        <taxon>Spermatophyta</taxon>
        <taxon>Magnoliopsida</taxon>
        <taxon>eudicotyledons</taxon>
        <taxon>Gunneridae</taxon>
        <taxon>Pentapetalae</taxon>
        <taxon>asterids</taxon>
        <taxon>campanulids</taxon>
        <taxon>Asterales</taxon>
        <taxon>Asteraceae</taxon>
        <taxon>Asteroideae</taxon>
        <taxon>Anthemideae</taxon>
        <taxon>Anthemidinae</taxon>
        <taxon>Tanacetum</taxon>
    </lineage>
</organism>
<name>A0A6L2NB22_TANCI</name>
<sequence>MEYLVKISKKARILELKQTYLKIIVLTTNTSYPSRKIRRTVLAHHKRPRRKQDQYVADIDADTATVETAATLEVGIRIEADVVVEVGIGIKREDEAEEEAESRDRGTIKIRVDRVSDIGSA</sequence>
<evidence type="ECO:0000313" key="1">
    <source>
        <dbReference type="EMBL" id="GEU83413.1"/>
    </source>
</evidence>
<reference evidence="1" key="1">
    <citation type="journal article" date="2019" name="Sci. Rep.">
        <title>Draft genome of Tanacetum cinerariifolium, the natural source of mosquito coil.</title>
        <authorList>
            <person name="Yamashiro T."/>
            <person name="Shiraishi A."/>
            <person name="Satake H."/>
            <person name="Nakayama K."/>
        </authorList>
    </citation>
    <scope>NUCLEOTIDE SEQUENCE</scope>
</reference>
<comment type="caution">
    <text evidence="1">The sequence shown here is derived from an EMBL/GenBank/DDBJ whole genome shotgun (WGS) entry which is preliminary data.</text>
</comment>
<dbReference type="AlphaFoldDB" id="A0A6L2NB22"/>
<protein>
    <submittedName>
        <fullName evidence="1">Uncharacterized protein</fullName>
    </submittedName>
</protein>
<proteinExistence type="predicted"/>